<evidence type="ECO:0000259" key="3">
    <source>
        <dbReference type="PROSITE" id="PS50943"/>
    </source>
</evidence>
<reference evidence="4" key="1">
    <citation type="submission" date="2023-06" db="EMBL/GenBank/DDBJ databases">
        <title>Uncultivated large filamentous bacteria from sulfidic sediments reveal new species and different genomic features in energy metabolism and defense.</title>
        <authorList>
            <person name="Fonseca A."/>
        </authorList>
    </citation>
    <scope>NUCLEOTIDE SEQUENCE</scope>
    <source>
        <strain evidence="4">HSG4</strain>
    </source>
</reference>
<name>A0ABT7VV60_9GAMM</name>
<evidence type="ECO:0000313" key="4">
    <source>
        <dbReference type="EMBL" id="MDM8563462.1"/>
    </source>
</evidence>
<accession>A0ABT7VV60</accession>
<dbReference type="PANTHER" id="PTHR46797">
    <property type="entry name" value="HTH-TYPE TRANSCRIPTIONAL REGULATOR"/>
    <property type="match status" value="1"/>
</dbReference>
<dbReference type="EMBL" id="JAUCGM010000654">
    <property type="protein sequence ID" value="MDM8563462.1"/>
    <property type="molecule type" value="Genomic_DNA"/>
</dbReference>
<evidence type="ECO:0000256" key="2">
    <source>
        <dbReference type="SAM" id="Coils"/>
    </source>
</evidence>
<dbReference type="PANTHER" id="PTHR46797:SF1">
    <property type="entry name" value="METHYLPHOSPHONATE SYNTHASE"/>
    <property type="match status" value="1"/>
</dbReference>
<sequence>MNVQILEKEGQPEWAIIPYQEYQQLLDLKEELDDIHEFDTALAMPQEKIPVEWVDRLLNGEHPIQVWREYRGLSQQQLAVACTVETDYICQLETRQCQPSLTVLRQIAKTLKRDIEDLLENESDELSKLTENSVSVTI</sequence>
<dbReference type="SMART" id="SM00530">
    <property type="entry name" value="HTH_XRE"/>
    <property type="match status" value="1"/>
</dbReference>
<dbReference type="Proteomes" id="UP001171945">
    <property type="component" value="Unassembled WGS sequence"/>
</dbReference>
<organism evidence="4 5">
    <name type="scientific">Candidatus Marithioploca araucensis</name>
    <dbReference type="NCBI Taxonomy" id="70273"/>
    <lineage>
        <taxon>Bacteria</taxon>
        <taxon>Pseudomonadati</taxon>
        <taxon>Pseudomonadota</taxon>
        <taxon>Gammaproteobacteria</taxon>
        <taxon>Thiotrichales</taxon>
        <taxon>Thiotrichaceae</taxon>
        <taxon>Candidatus Marithioploca</taxon>
    </lineage>
</organism>
<dbReference type="InterPro" id="IPR001387">
    <property type="entry name" value="Cro/C1-type_HTH"/>
</dbReference>
<dbReference type="Pfam" id="PF13560">
    <property type="entry name" value="HTH_31"/>
    <property type="match status" value="1"/>
</dbReference>
<comment type="caution">
    <text evidence="4">The sequence shown here is derived from an EMBL/GenBank/DDBJ whole genome shotgun (WGS) entry which is preliminary data.</text>
</comment>
<dbReference type="SUPFAM" id="SSF47413">
    <property type="entry name" value="lambda repressor-like DNA-binding domains"/>
    <property type="match status" value="1"/>
</dbReference>
<keyword evidence="2" id="KW-0175">Coiled coil</keyword>
<feature type="domain" description="HTH cro/C1-type" evidence="3">
    <location>
        <begin position="64"/>
        <end position="118"/>
    </location>
</feature>
<keyword evidence="1" id="KW-0238">DNA-binding</keyword>
<dbReference type="InterPro" id="IPR010982">
    <property type="entry name" value="Lambda_DNA-bd_dom_sf"/>
</dbReference>
<protein>
    <submittedName>
        <fullName evidence="4">Helix-turn-helix transcriptional regulator</fullName>
    </submittedName>
</protein>
<keyword evidence="5" id="KW-1185">Reference proteome</keyword>
<dbReference type="CDD" id="cd00093">
    <property type="entry name" value="HTH_XRE"/>
    <property type="match status" value="1"/>
</dbReference>
<dbReference type="PROSITE" id="PS50943">
    <property type="entry name" value="HTH_CROC1"/>
    <property type="match status" value="1"/>
</dbReference>
<gene>
    <name evidence="4" type="ORF">QUF54_08930</name>
</gene>
<dbReference type="InterPro" id="IPR050807">
    <property type="entry name" value="TransReg_Diox_bact_type"/>
</dbReference>
<evidence type="ECO:0000313" key="5">
    <source>
        <dbReference type="Proteomes" id="UP001171945"/>
    </source>
</evidence>
<feature type="coiled-coil region" evidence="2">
    <location>
        <begin position="101"/>
        <end position="132"/>
    </location>
</feature>
<proteinExistence type="predicted"/>
<dbReference type="Gene3D" id="1.10.260.40">
    <property type="entry name" value="lambda repressor-like DNA-binding domains"/>
    <property type="match status" value="1"/>
</dbReference>
<evidence type="ECO:0000256" key="1">
    <source>
        <dbReference type="ARBA" id="ARBA00023125"/>
    </source>
</evidence>